<comment type="catalytic activity">
    <reaction evidence="6 9">
        <text>L-glutamate + NH4(+) + ATP = L-glutamine + ADP + phosphate + H(+)</text>
        <dbReference type="Rhea" id="RHEA:16169"/>
        <dbReference type="ChEBI" id="CHEBI:15378"/>
        <dbReference type="ChEBI" id="CHEBI:28938"/>
        <dbReference type="ChEBI" id="CHEBI:29985"/>
        <dbReference type="ChEBI" id="CHEBI:30616"/>
        <dbReference type="ChEBI" id="CHEBI:43474"/>
        <dbReference type="ChEBI" id="CHEBI:58359"/>
        <dbReference type="ChEBI" id="CHEBI:456216"/>
        <dbReference type="EC" id="6.3.1.2"/>
    </reaction>
</comment>
<dbReference type="PROSITE" id="PS51986">
    <property type="entry name" value="GS_BETA_GRASP"/>
    <property type="match status" value="1"/>
</dbReference>
<evidence type="ECO:0000256" key="2">
    <source>
        <dbReference type="ARBA" id="ARBA00012937"/>
    </source>
</evidence>
<dbReference type="PANTHER" id="PTHR20852">
    <property type="entry name" value="GLUTAMINE SYNTHETASE"/>
    <property type="match status" value="1"/>
</dbReference>
<keyword evidence="10" id="KW-0732">Signal</keyword>
<dbReference type="Gene3D" id="3.10.20.70">
    <property type="entry name" value="Glutamine synthetase, N-terminal domain"/>
    <property type="match status" value="1"/>
</dbReference>
<dbReference type="InterPro" id="IPR027303">
    <property type="entry name" value="Gln_synth_gly_rich_site"/>
</dbReference>
<dbReference type="GO" id="GO:0005524">
    <property type="term" value="F:ATP binding"/>
    <property type="evidence" value="ECO:0007669"/>
    <property type="project" value="UniProtKB-KW"/>
</dbReference>
<evidence type="ECO:0000256" key="6">
    <source>
        <dbReference type="ARBA" id="ARBA00049436"/>
    </source>
</evidence>
<dbReference type="InterPro" id="IPR008146">
    <property type="entry name" value="Gln_synth_cat_dom"/>
</dbReference>
<dbReference type="PROSITE" id="PS51987">
    <property type="entry name" value="GS_CATALYTIC"/>
    <property type="match status" value="1"/>
</dbReference>
<dbReference type="PROSITE" id="PS00180">
    <property type="entry name" value="GLNA_1"/>
    <property type="match status" value="1"/>
</dbReference>
<dbReference type="InterPro" id="IPR036651">
    <property type="entry name" value="Gln_synt_N_sf"/>
</dbReference>
<dbReference type="FunFam" id="3.30.590.10:FF:000004">
    <property type="entry name" value="Glutamine synthetase"/>
    <property type="match status" value="1"/>
</dbReference>
<evidence type="ECO:0000259" key="12">
    <source>
        <dbReference type="PROSITE" id="PS51987"/>
    </source>
</evidence>
<dbReference type="SMART" id="SM01230">
    <property type="entry name" value="Gln-synt_C"/>
    <property type="match status" value="1"/>
</dbReference>
<evidence type="ECO:0000313" key="13">
    <source>
        <dbReference type="EMBL" id="CAE2221178.1"/>
    </source>
</evidence>
<dbReference type="Pfam" id="PF03951">
    <property type="entry name" value="Gln-synt_N"/>
    <property type="match status" value="1"/>
</dbReference>
<dbReference type="Pfam" id="PF00120">
    <property type="entry name" value="Gln-synt_C"/>
    <property type="match status" value="1"/>
</dbReference>
<dbReference type="InterPro" id="IPR050292">
    <property type="entry name" value="Glutamine_Synthetase"/>
</dbReference>
<dbReference type="GO" id="GO:0006542">
    <property type="term" value="P:glutamine biosynthetic process"/>
    <property type="evidence" value="ECO:0007669"/>
    <property type="project" value="InterPro"/>
</dbReference>
<comment type="similarity">
    <text evidence="1 7 8">Belongs to the glutamine synthetase family.</text>
</comment>
<dbReference type="GO" id="GO:0005737">
    <property type="term" value="C:cytoplasm"/>
    <property type="evidence" value="ECO:0007669"/>
    <property type="project" value="TreeGrafter"/>
</dbReference>
<protein>
    <recommendedName>
        <fullName evidence="2 9">Glutamine synthetase</fullName>
        <ecNumber evidence="2 9">6.3.1.2</ecNumber>
    </recommendedName>
</protein>
<name>A0A7S4I7N9_9STRA</name>
<dbReference type="EMBL" id="HBKQ01012348">
    <property type="protein sequence ID" value="CAE2221178.1"/>
    <property type="molecule type" value="Transcribed_RNA"/>
</dbReference>
<accession>A0A7S4I7N9</accession>
<keyword evidence="3 9" id="KW-0436">Ligase</keyword>
<dbReference type="SUPFAM" id="SSF55931">
    <property type="entry name" value="Glutamine synthetase/guanido kinase"/>
    <property type="match status" value="1"/>
</dbReference>
<gene>
    <name evidence="13" type="ORF">OAUR00152_LOCUS8401</name>
</gene>
<evidence type="ECO:0000256" key="5">
    <source>
        <dbReference type="ARBA" id="ARBA00022840"/>
    </source>
</evidence>
<dbReference type="SUPFAM" id="SSF54368">
    <property type="entry name" value="Glutamine synthetase, N-terminal domain"/>
    <property type="match status" value="1"/>
</dbReference>
<evidence type="ECO:0000256" key="10">
    <source>
        <dbReference type="SAM" id="SignalP"/>
    </source>
</evidence>
<evidence type="ECO:0000256" key="4">
    <source>
        <dbReference type="ARBA" id="ARBA00022741"/>
    </source>
</evidence>
<feature type="chain" id="PRO_5030944715" description="Glutamine synthetase" evidence="10">
    <location>
        <begin position="19"/>
        <end position="419"/>
    </location>
</feature>
<dbReference type="InterPro" id="IPR014746">
    <property type="entry name" value="Gln_synth/guanido_kin_cat_dom"/>
</dbReference>
<reference evidence="13" key="1">
    <citation type="submission" date="2021-01" db="EMBL/GenBank/DDBJ databases">
        <authorList>
            <person name="Corre E."/>
            <person name="Pelletier E."/>
            <person name="Niang G."/>
            <person name="Scheremetjew M."/>
            <person name="Finn R."/>
            <person name="Kale V."/>
            <person name="Holt S."/>
            <person name="Cochrane G."/>
            <person name="Meng A."/>
            <person name="Brown T."/>
            <person name="Cohen L."/>
        </authorList>
    </citation>
    <scope>NUCLEOTIDE SEQUENCE</scope>
    <source>
        <strain evidence="13">Isolate 1302-5</strain>
    </source>
</reference>
<dbReference type="PANTHER" id="PTHR20852:SF57">
    <property type="entry name" value="GLUTAMINE SYNTHETASE 2 CYTOPLASMIC"/>
    <property type="match status" value="1"/>
</dbReference>
<organism evidence="13">
    <name type="scientific">Odontella aurita</name>
    <dbReference type="NCBI Taxonomy" id="265563"/>
    <lineage>
        <taxon>Eukaryota</taxon>
        <taxon>Sar</taxon>
        <taxon>Stramenopiles</taxon>
        <taxon>Ochrophyta</taxon>
        <taxon>Bacillariophyta</taxon>
        <taxon>Mediophyceae</taxon>
        <taxon>Biddulphiophycidae</taxon>
        <taxon>Eupodiscales</taxon>
        <taxon>Odontellaceae</taxon>
        <taxon>Odontella</taxon>
    </lineage>
</organism>
<evidence type="ECO:0000256" key="9">
    <source>
        <dbReference type="RuleBase" id="RU004356"/>
    </source>
</evidence>
<evidence type="ECO:0000256" key="3">
    <source>
        <dbReference type="ARBA" id="ARBA00022598"/>
    </source>
</evidence>
<feature type="domain" description="GS beta-grasp" evidence="11">
    <location>
        <begin position="66"/>
        <end position="150"/>
    </location>
</feature>
<keyword evidence="5 9" id="KW-0067">ATP-binding</keyword>
<dbReference type="EC" id="6.3.1.2" evidence="2 9"/>
<dbReference type="InterPro" id="IPR008147">
    <property type="entry name" value="Gln_synt_N"/>
</dbReference>
<evidence type="ECO:0000256" key="7">
    <source>
        <dbReference type="PROSITE-ProRule" id="PRU01330"/>
    </source>
</evidence>
<sequence>MKLSTALIVIASAGAASAFAPARTFVSRPSVALNAEGILSKQTGQSALDPAVQSRYESLPFPEGKILAEYVWVDADGNTRSKTRTLPASKAASVDALPKWNFDGSSTDQAPGDDSEVILRPCRIFTDPFRPRSDGDKNILVMCDTLTPAGEPLPTNTRAIAAAAFEGRDDEETWFGLEQEFTLFNLDEQTPLGWPKGGMPSRAQGPYYCSVGPENNFGRHITESMYKACLYAGIEISGTNGEVMPGQQEYQVGPCVGIDAGDQLFMSRYILQRVCEDYQVYCTLHPKPITEGDWNGAGMHTNVSTKKMREEGGLEVIKQAIYRLGAKHQEHIAVYGEGNELRLTGKFETASIDDFSFGVANRGASVRIGRDTEAEGKGYFEDRRPSSNADPYLVTGKIMATIMEDVDVPEIAPLDKQEA</sequence>
<evidence type="ECO:0000256" key="1">
    <source>
        <dbReference type="ARBA" id="ARBA00009897"/>
    </source>
</evidence>
<feature type="signal peptide" evidence="10">
    <location>
        <begin position="1"/>
        <end position="18"/>
    </location>
</feature>
<dbReference type="InterPro" id="IPR027302">
    <property type="entry name" value="Gln_synth_N_conserv_site"/>
</dbReference>
<evidence type="ECO:0000259" key="11">
    <source>
        <dbReference type="PROSITE" id="PS51986"/>
    </source>
</evidence>
<keyword evidence="4 9" id="KW-0547">Nucleotide-binding</keyword>
<dbReference type="GO" id="GO:0004356">
    <property type="term" value="F:glutamine synthetase activity"/>
    <property type="evidence" value="ECO:0007669"/>
    <property type="project" value="UniProtKB-EC"/>
</dbReference>
<feature type="domain" description="GS catalytic" evidence="12">
    <location>
        <begin position="157"/>
        <end position="419"/>
    </location>
</feature>
<dbReference type="Gene3D" id="3.30.590.10">
    <property type="entry name" value="Glutamine synthetase/guanido kinase, catalytic domain"/>
    <property type="match status" value="1"/>
</dbReference>
<proteinExistence type="inferred from homology"/>
<dbReference type="PROSITE" id="PS00181">
    <property type="entry name" value="GLNA_ATP"/>
    <property type="match status" value="1"/>
</dbReference>
<dbReference type="AlphaFoldDB" id="A0A7S4I7N9"/>
<evidence type="ECO:0000256" key="8">
    <source>
        <dbReference type="RuleBase" id="RU000384"/>
    </source>
</evidence>